<dbReference type="InterPro" id="IPR029151">
    <property type="entry name" value="Sensor-like_sf"/>
</dbReference>
<feature type="domain" description="HAMP" evidence="16">
    <location>
        <begin position="349"/>
        <end position="401"/>
    </location>
</feature>
<feature type="transmembrane region" description="Helical" evidence="13">
    <location>
        <begin position="327"/>
        <end position="346"/>
    </location>
</feature>
<dbReference type="Gene3D" id="1.20.120.30">
    <property type="entry name" value="Aspartate receptor, ligand-binding domain"/>
    <property type="match status" value="1"/>
</dbReference>
<keyword evidence="3" id="KW-0597">Phosphoprotein</keyword>
<dbReference type="Gene3D" id="3.30.450.20">
    <property type="entry name" value="PAS domain"/>
    <property type="match status" value="2"/>
</dbReference>
<keyword evidence="13" id="KW-0812">Transmembrane</keyword>
<evidence type="ECO:0000313" key="17">
    <source>
        <dbReference type="EMBL" id="NEX23523.1"/>
    </source>
</evidence>
<dbReference type="PANTHER" id="PTHR43531">
    <property type="entry name" value="PROTEIN ICFG"/>
    <property type="match status" value="1"/>
</dbReference>
<evidence type="ECO:0000259" key="15">
    <source>
        <dbReference type="PROSITE" id="PS50112"/>
    </source>
</evidence>
<dbReference type="InterPro" id="IPR033462">
    <property type="entry name" value="Cache_3-Cache_2"/>
</dbReference>
<keyword evidence="18" id="KW-1185">Reference proteome</keyword>
<dbReference type="PANTHER" id="PTHR43531:SF14">
    <property type="entry name" value="METHYL-ACCEPTING CHEMOTAXIS PROTEIN I-RELATED"/>
    <property type="match status" value="1"/>
</dbReference>
<feature type="transmembrane region" description="Helical" evidence="13">
    <location>
        <begin position="14"/>
        <end position="34"/>
    </location>
</feature>
<keyword evidence="13" id="KW-1133">Transmembrane helix</keyword>
<evidence type="ECO:0000256" key="10">
    <source>
        <dbReference type="ARBA" id="ARBA00029447"/>
    </source>
</evidence>
<keyword evidence="7" id="KW-0067">ATP-binding</keyword>
<dbReference type="AlphaFoldDB" id="A0A6P1E2V0"/>
<dbReference type="PRINTS" id="PR00260">
    <property type="entry name" value="CHEMTRNSDUCR"/>
</dbReference>
<dbReference type="Pfam" id="PF00672">
    <property type="entry name" value="HAMP"/>
    <property type="match status" value="1"/>
</dbReference>
<comment type="caution">
    <text evidence="17">The sequence shown here is derived from an EMBL/GenBank/DDBJ whole genome shotgun (WGS) entry which is preliminary data.</text>
</comment>
<name>A0A6P1E2V0_9GAMM</name>
<dbReference type="CDD" id="cd11386">
    <property type="entry name" value="MCP_signal"/>
    <property type="match status" value="1"/>
</dbReference>
<evidence type="ECO:0000256" key="4">
    <source>
        <dbReference type="ARBA" id="ARBA00022679"/>
    </source>
</evidence>
<dbReference type="PROSITE" id="PS50885">
    <property type="entry name" value="HAMP"/>
    <property type="match status" value="2"/>
</dbReference>
<reference evidence="18" key="1">
    <citation type="journal article" date="2020" name="Microbiol. Resour. Announc.">
        <title>Draft Genome Sequences of Thiorhodococcus mannitoliphagus and Thiorhodococcus minor, Purple Sulfur Photosynthetic Bacteria in the Gammaproteobacterial Family Chromatiaceae.</title>
        <authorList>
            <person name="Aviles F.A."/>
            <person name="Meyer T.E."/>
            <person name="Kyndt J.A."/>
        </authorList>
    </citation>
    <scope>NUCLEOTIDE SEQUENCE [LARGE SCALE GENOMIC DNA]</scope>
    <source>
        <strain evidence="18">DSM 18266</strain>
    </source>
</reference>
<feature type="domain" description="PAS" evidence="15">
    <location>
        <begin position="409"/>
        <end position="444"/>
    </location>
</feature>
<dbReference type="GO" id="GO:0016301">
    <property type="term" value="F:kinase activity"/>
    <property type="evidence" value="ECO:0007669"/>
    <property type="project" value="UniProtKB-KW"/>
</dbReference>
<protein>
    <submittedName>
        <fullName evidence="17">HAMP domain-containing protein</fullName>
    </submittedName>
</protein>
<keyword evidence="9 11" id="KW-0807">Transducer</keyword>
<dbReference type="Pfam" id="PF17201">
    <property type="entry name" value="Cache_3-Cache_2"/>
    <property type="match status" value="1"/>
</dbReference>
<keyword evidence="8" id="KW-0902">Two-component regulatory system</keyword>
<comment type="similarity">
    <text evidence="10">Belongs to the methyl-accepting chemotaxis (MCP) protein family.</text>
</comment>
<evidence type="ECO:0000313" key="18">
    <source>
        <dbReference type="Proteomes" id="UP000471640"/>
    </source>
</evidence>
<dbReference type="CDD" id="cd06225">
    <property type="entry name" value="HAMP"/>
    <property type="match status" value="1"/>
</dbReference>
<reference evidence="17 18" key="2">
    <citation type="submission" date="2020-02" db="EMBL/GenBank/DDBJ databases">
        <title>Genome sequences of Thiorhodococcus mannitoliphagus and Thiorhodococcus minor, purple sulfur photosynthetic bacteria in the gammaproteobacterial family, Chromatiaceae.</title>
        <authorList>
            <person name="Aviles F.A."/>
            <person name="Meyer T.E."/>
            <person name="Kyndt J.A."/>
        </authorList>
    </citation>
    <scope>NUCLEOTIDE SEQUENCE [LARGE SCALE GENOMIC DNA]</scope>
    <source>
        <strain evidence="17 18">DSM 18266</strain>
    </source>
</reference>
<dbReference type="PROSITE" id="PS50112">
    <property type="entry name" value="PAS"/>
    <property type="match status" value="1"/>
</dbReference>
<evidence type="ECO:0000256" key="9">
    <source>
        <dbReference type="ARBA" id="ARBA00023224"/>
    </source>
</evidence>
<dbReference type="InterPro" id="IPR051310">
    <property type="entry name" value="MCP_chemotaxis"/>
</dbReference>
<feature type="domain" description="HAMP" evidence="16">
    <location>
        <begin position="571"/>
        <end position="623"/>
    </location>
</feature>
<dbReference type="SUPFAM" id="SSF103190">
    <property type="entry name" value="Sensory domain-like"/>
    <property type="match status" value="1"/>
</dbReference>
<keyword evidence="6" id="KW-0418">Kinase</keyword>
<dbReference type="FunFam" id="1.10.287.950:FF:000001">
    <property type="entry name" value="Methyl-accepting chemotaxis sensory transducer"/>
    <property type="match status" value="1"/>
</dbReference>
<dbReference type="SMART" id="SM00304">
    <property type="entry name" value="HAMP"/>
    <property type="match status" value="2"/>
</dbReference>
<feature type="domain" description="Methyl-accepting transducer" evidence="14">
    <location>
        <begin position="628"/>
        <end position="857"/>
    </location>
</feature>
<evidence type="ECO:0000256" key="13">
    <source>
        <dbReference type="SAM" id="Phobius"/>
    </source>
</evidence>
<dbReference type="GO" id="GO:0000160">
    <property type="term" value="P:phosphorelay signal transduction system"/>
    <property type="evidence" value="ECO:0007669"/>
    <property type="project" value="UniProtKB-KW"/>
</dbReference>
<accession>A0A6P1E2V0</accession>
<dbReference type="InterPro" id="IPR035965">
    <property type="entry name" value="PAS-like_dom_sf"/>
</dbReference>
<keyword evidence="13" id="KW-0472">Membrane</keyword>
<dbReference type="InterPro" id="IPR025991">
    <property type="entry name" value="Chemoreceptor_zinc-bind_dom"/>
</dbReference>
<dbReference type="InterPro" id="IPR000014">
    <property type="entry name" value="PAS"/>
</dbReference>
<keyword evidence="2" id="KW-0488">Methylation</keyword>
<dbReference type="InterPro" id="IPR004090">
    <property type="entry name" value="Chemotax_Me-accpt_rcpt"/>
</dbReference>
<dbReference type="EMBL" id="JAAIJR010000225">
    <property type="protein sequence ID" value="NEX23523.1"/>
    <property type="molecule type" value="Genomic_DNA"/>
</dbReference>
<dbReference type="GO" id="GO:0005524">
    <property type="term" value="F:ATP binding"/>
    <property type="evidence" value="ECO:0007669"/>
    <property type="project" value="UniProtKB-KW"/>
</dbReference>
<dbReference type="Proteomes" id="UP000471640">
    <property type="component" value="Unassembled WGS sequence"/>
</dbReference>
<dbReference type="SUPFAM" id="SSF58104">
    <property type="entry name" value="Methyl-accepting chemotaxis protein (MCP) signaling domain"/>
    <property type="match status" value="1"/>
</dbReference>
<evidence type="ECO:0000256" key="2">
    <source>
        <dbReference type="ARBA" id="ARBA00022481"/>
    </source>
</evidence>
<feature type="coiled-coil region" evidence="12">
    <location>
        <begin position="828"/>
        <end position="866"/>
    </location>
</feature>
<dbReference type="Gene3D" id="6.10.340.10">
    <property type="match status" value="1"/>
</dbReference>
<dbReference type="Gene3D" id="1.10.287.950">
    <property type="entry name" value="Methyl-accepting chemotaxis protein"/>
    <property type="match status" value="1"/>
</dbReference>
<dbReference type="InterPro" id="IPR004089">
    <property type="entry name" value="MCPsignal_dom"/>
</dbReference>
<dbReference type="GO" id="GO:0004888">
    <property type="term" value="F:transmembrane signaling receptor activity"/>
    <property type="evidence" value="ECO:0007669"/>
    <property type="project" value="InterPro"/>
</dbReference>
<evidence type="ECO:0000256" key="8">
    <source>
        <dbReference type="ARBA" id="ARBA00023012"/>
    </source>
</evidence>
<evidence type="ECO:0000256" key="3">
    <source>
        <dbReference type="ARBA" id="ARBA00022553"/>
    </source>
</evidence>
<organism evidence="17 18">
    <name type="scientific">Thiorhodococcus mannitoliphagus</name>
    <dbReference type="NCBI Taxonomy" id="329406"/>
    <lineage>
        <taxon>Bacteria</taxon>
        <taxon>Pseudomonadati</taxon>
        <taxon>Pseudomonadota</taxon>
        <taxon>Gammaproteobacteria</taxon>
        <taxon>Chromatiales</taxon>
        <taxon>Chromatiaceae</taxon>
        <taxon>Thiorhodococcus</taxon>
    </lineage>
</organism>
<dbReference type="Pfam" id="PF13188">
    <property type="entry name" value="PAS_8"/>
    <property type="match status" value="1"/>
</dbReference>
<evidence type="ECO:0000259" key="16">
    <source>
        <dbReference type="PROSITE" id="PS50885"/>
    </source>
</evidence>
<dbReference type="InterPro" id="IPR003660">
    <property type="entry name" value="HAMP_dom"/>
</dbReference>
<evidence type="ECO:0000256" key="6">
    <source>
        <dbReference type="ARBA" id="ARBA00022777"/>
    </source>
</evidence>
<evidence type="ECO:0000256" key="7">
    <source>
        <dbReference type="ARBA" id="ARBA00022840"/>
    </source>
</evidence>
<dbReference type="PROSITE" id="PS50111">
    <property type="entry name" value="CHEMOTAXIS_TRANSDUC_2"/>
    <property type="match status" value="1"/>
</dbReference>
<dbReference type="Gene3D" id="1.20.120.1530">
    <property type="match status" value="1"/>
</dbReference>
<dbReference type="Pfam" id="PF00015">
    <property type="entry name" value="MCPsignal"/>
    <property type="match status" value="1"/>
</dbReference>
<keyword evidence="5" id="KW-0547">Nucleotide-binding</keyword>
<keyword evidence="12" id="KW-0175">Coiled coil</keyword>
<keyword evidence="4" id="KW-0808">Transferase</keyword>
<dbReference type="SMART" id="SM00283">
    <property type="entry name" value="MA"/>
    <property type="match status" value="1"/>
</dbReference>
<proteinExistence type="inferred from homology"/>
<dbReference type="GO" id="GO:0006935">
    <property type="term" value="P:chemotaxis"/>
    <property type="evidence" value="ECO:0007669"/>
    <property type="project" value="InterPro"/>
</dbReference>
<evidence type="ECO:0000256" key="11">
    <source>
        <dbReference type="PROSITE-ProRule" id="PRU00284"/>
    </source>
</evidence>
<dbReference type="RefSeq" id="WP_164656953.1">
    <property type="nucleotide sequence ID" value="NZ_JAAIJR010000225.1"/>
</dbReference>
<evidence type="ECO:0000256" key="1">
    <source>
        <dbReference type="ARBA" id="ARBA00004370"/>
    </source>
</evidence>
<evidence type="ECO:0000256" key="5">
    <source>
        <dbReference type="ARBA" id="ARBA00022741"/>
    </source>
</evidence>
<evidence type="ECO:0000259" key="14">
    <source>
        <dbReference type="PROSITE" id="PS50111"/>
    </source>
</evidence>
<dbReference type="CDD" id="cd18774">
    <property type="entry name" value="PDC2_HK_sensor"/>
    <property type="match status" value="1"/>
</dbReference>
<sequence>MAREALPQSVGTKLTITLIALIALALSGFTWWLSAQSGRLLENKGTAALRAQRDLILSMVRSYDGALRAESRRLLALFSSQLPEPLTLDRGARTMIGGREIPTLRAGELPLTLSPTQLDRLAAATDSVATLFVRDGDAFVRIATSLKDAQGQRAVGTALATDHPAYQALLEGRGYTGKTTLFGRDYFARYAPITTDGVVIGARFVGIDFSAGINALTQEIAHLHLDERGYFFVLNARPGSRYGELVVRAPQEGAVILDAEDANGGRFIAEMLAQGTGVIRYPWTDKGTQRTRDKLVAFATFQDWDWIIAGVTDLDDFSQDSRLMRTAMLIAAGLLLLAVAAILILMTRRMIARPLEAVVEVLDRIGGGDYSNRIQTDRSDEIGTLLRSLDSMQKALSERRCDARRAALAMQRLSSALDEASTALMVADTDGKLIYVNRAFARLMHEAQVDIRRLTPDFDAEALIGCGFEAIGGGLGRDAGFLEKLQGTAVSQVTLGGRTFAVTAAPVLDADGIRIGSVAEWTDRSVEVAAEAELDALLDAVALGDFSRRLTVEGKTGFFRDLAEGMNKLTEIVARAIEDVSVVLRALARADLTQRIDRRYKGRFAELKDDSNATVERLEDLVEQIRGTTDAIHTAAREIAAGNADLSERTEAQASSLEETASSMEELSATVKQNAQNAKSASTFAETANTKAVAGGGLVQQVVTTMSGIEESSHKIADIIAVIDSIAFQTNILALNAAVEAARAGEQGRGFAVVANEVRTLAQRSSQAAREIKSLIEDSVKRVESGSVLVSQAGSTMEDILGSFQQVVGLVSEIAASSREQEAGISQVAQAVTEMDEMTQRNAALVEEAAAAAESLEEQTRDLSQTVSVFRLLPPSDRQRTQSAADEIDFESFVEGHKQWSKKLRRVVEGRSEPQDPALVSCDDKCALGQWIYGQGQRFKSAQSYEGLRTKHAQFHLCAGDVLRHADIGEREQAGRILVDRFAALSAETIEQIYALQHHCEHLDADDHQRLPILG</sequence>
<dbReference type="SUPFAM" id="SSF158472">
    <property type="entry name" value="HAMP domain-like"/>
    <property type="match status" value="1"/>
</dbReference>
<dbReference type="Pfam" id="PF18947">
    <property type="entry name" value="HAMP_2"/>
    <property type="match status" value="1"/>
</dbReference>
<comment type="subcellular location">
    <subcellularLocation>
        <location evidence="1">Membrane</location>
    </subcellularLocation>
</comment>
<dbReference type="GO" id="GO:0005886">
    <property type="term" value="C:plasma membrane"/>
    <property type="evidence" value="ECO:0007669"/>
    <property type="project" value="TreeGrafter"/>
</dbReference>
<gene>
    <name evidence="17" type="ORF">G3480_25120</name>
</gene>
<dbReference type="SUPFAM" id="SSF55785">
    <property type="entry name" value="PYP-like sensor domain (PAS domain)"/>
    <property type="match status" value="1"/>
</dbReference>
<dbReference type="Pfam" id="PF13682">
    <property type="entry name" value="CZB"/>
    <property type="match status" value="1"/>
</dbReference>
<evidence type="ECO:0000256" key="12">
    <source>
        <dbReference type="SAM" id="Coils"/>
    </source>
</evidence>